<dbReference type="EMBL" id="FQYL01000012">
    <property type="protein sequence ID" value="SHJ13829.1"/>
    <property type="molecule type" value="Genomic_DNA"/>
</dbReference>
<evidence type="ECO:0008006" key="4">
    <source>
        <dbReference type="Google" id="ProtNLM"/>
    </source>
</evidence>
<evidence type="ECO:0000313" key="3">
    <source>
        <dbReference type="Proteomes" id="UP000184390"/>
    </source>
</evidence>
<sequence>MFQITELTLRGVAAAHSRALGVLPMAAPPGVEAKANTVLGWLKWAGGIAVVAGILLVAVRVAVGNRRGEGEENMKGLGYVIIAGILVGAAGAIGQELTK</sequence>
<keyword evidence="1" id="KW-1133">Transmembrane helix</keyword>
<evidence type="ECO:0000313" key="2">
    <source>
        <dbReference type="EMBL" id="SHJ13829.1"/>
    </source>
</evidence>
<feature type="transmembrane region" description="Helical" evidence="1">
    <location>
        <begin position="44"/>
        <end position="64"/>
    </location>
</feature>
<gene>
    <name evidence="2" type="ORF">SAMN05216246_11240</name>
</gene>
<name>A0ABY1IGH0_9ACTO</name>
<accession>A0ABY1IGH0</accession>
<keyword evidence="1" id="KW-0812">Transmembrane</keyword>
<organism evidence="2 3">
    <name type="scientific">Actinomyces denticolens</name>
    <dbReference type="NCBI Taxonomy" id="52767"/>
    <lineage>
        <taxon>Bacteria</taxon>
        <taxon>Bacillati</taxon>
        <taxon>Actinomycetota</taxon>
        <taxon>Actinomycetes</taxon>
        <taxon>Actinomycetales</taxon>
        <taxon>Actinomycetaceae</taxon>
        <taxon>Actinomyces</taxon>
    </lineage>
</organism>
<keyword evidence="1" id="KW-0472">Membrane</keyword>
<dbReference type="Proteomes" id="UP000184390">
    <property type="component" value="Unassembled WGS sequence"/>
</dbReference>
<feature type="transmembrane region" description="Helical" evidence="1">
    <location>
        <begin position="76"/>
        <end position="94"/>
    </location>
</feature>
<comment type="caution">
    <text evidence="2">The sequence shown here is derived from an EMBL/GenBank/DDBJ whole genome shotgun (WGS) entry which is preliminary data.</text>
</comment>
<evidence type="ECO:0000256" key="1">
    <source>
        <dbReference type="SAM" id="Phobius"/>
    </source>
</evidence>
<protein>
    <recommendedName>
        <fullName evidence="4">TrbC/VIRB2 family protein</fullName>
    </recommendedName>
</protein>
<dbReference type="RefSeq" id="WP_083600563.1">
    <property type="nucleotide sequence ID" value="NZ_FQYL01000012.1"/>
</dbReference>
<proteinExistence type="predicted"/>
<reference evidence="2 3" key="1">
    <citation type="submission" date="2016-11" db="EMBL/GenBank/DDBJ databases">
        <authorList>
            <person name="Varghese N."/>
            <person name="Submissions S."/>
        </authorList>
    </citation>
    <scope>NUCLEOTIDE SEQUENCE [LARGE SCALE GENOMIC DNA]</scope>
    <source>
        <strain evidence="2 3">PA</strain>
    </source>
</reference>
<keyword evidence="3" id="KW-1185">Reference proteome</keyword>